<evidence type="ECO:0000313" key="1">
    <source>
        <dbReference type="EMBL" id="QIK37017.1"/>
    </source>
</evidence>
<dbReference type="EMBL" id="CP048029">
    <property type="protein sequence ID" value="QIK37017.1"/>
    <property type="molecule type" value="Genomic_DNA"/>
</dbReference>
<keyword evidence="2" id="KW-1185">Reference proteome</keyword>
<organism evidence="1 2">
    <name type="scientific">Caldichromatium japonicum</name>
    <dbReference type="NCBI Taxonomy" id="2699430"/>
    <lineage>
        <taxon>Bacteria</taxon>
        <taxon>Pseudomonadati</taxon>
        <taxon>Pseudomonadota</taxon>
        <taxon>Gammaproteobacteria</taxon>
        <taxon>Chromatiales</taxon>
        <taxon>Chromatiaceae</taxon>
        <taxon>Caldichromatium</taxon>
    </lineage>
</organism>
<accession>A0A6G7VB48</accession>
<dbReference type="InterPro" id="IPR014174">
    <property type="entry name" value="CRISPR-assoc_prot_Cas6/Cmx6"/>
</dbReference>
<dbReference type="AlphaFoldDB" id="A0A6G7VB48"/>
<sequence length="232" mass="25096">MFWNEEEVSEPSQAPDAVVDLAFAIACRCLPVDHAYALSNALRPLVPWFDEEPRLGVHSIHVAGSQNGWERPAHSPDNLLMVSRRTKLKIRVPRARADDLIACLTGQRIEVGGQALAIGTAKIQPLSRETTLLARHIAIAPERASSTDETAFLATTAQMLQGLGIRIRKALCGKVTLLHTPTGPIPTRALMLAGLTVEESLHLQSEGLGLHRTLGCGIFIPHKGIDPVKPVA</sequence>
<proteinExistence type="predicted"/>
<dbReference type="Pfam" id="PF09559">
    <property type="entry name" value="Cas6"/>
    <property type="match status" value="1"/>
</dbReference>
<evidence type="ECO:0000313" key="2">
    <source>
        <dbReference type="Proteomes" id="UP000502699"/>
    </source>
</evidence>
<name>A0A6G7VB48_9GAMM</name>
<reference evidence="2" key="1">
    <citation type="submission" date="2020-01" db="EMBL/GenBank/DDBJ databases">
        <title>Caldichromatium gen. nov., sp. nov., a thermophilic purple sulfur bacterium member of the family Chromatiaceae isolated from Nakabusa hot spring, Japan.</title>
        <authorList>
            <person name="Saini M.K."/>
            <person name="Hanada S."/>
            <person name="Tank M."/>
        </authorList>
    </citation>
    <scope>NUCLEOTIDE SEQUENCE [LARGE SCALE GENOMIC DNA]</scope>
    <source>
        <strain evidence="2">No.7</strain>
    </source>
</reference>
<dbReference type="RefSeq" id="WP_166269724.1">
    <property type="nucleotide sequence ID" value="NZ_CP048029.1"/>
</dbReference>
<dbReference type="KEGG" id="cjap:GWK36_02275"/>
<gene>
    <name evidence="1" type="primary">cas6</name>
    <name evidence="1" type="ORF">GWK36_02275</name>
</gene>
<dbReference type="Proteomes" id="UP000502699">
    <property type="component" value="Chromosome"/>
</dbReference>
<protein>
    <submittedName>
        <fullName evidence="1">Type I-MYXAN CRISPR-associated protein Cas6/Cmx6</fullName>
    </submittedName>
</protein>
<dbReference type="NCBIfam" id="TIGR02807">
    <property type="entry name" value="cas6_cmx6"/>
    <property type="match status" value="1"/>
</dbReference>